<dbReference type="EMBL" id="QXQA01000001">
    <property type="protein sequence ID" value="RIX60500.1"/>
    <property type="molecule type" value="Genomic_DNA"/>
</dbReference>
<sequence length="250" mass="27100">MNKTYDVSPMGDSCILFRLGEGIDECTHRLVMAAVGRIEADRFAGYVECVPAFASVAVYYEPAAVWRSRTPEEFACRSVYEIVLGRLTKLLDGLLQDAERFSDSPGRIVTIPVCYGGSFGPDLEHVANHCGLSPQQIIDLHSGGLYLVHMIGFAPGFPYLGGMPRQLAVPRRETPRAVIPAGSVGIAGAQTGVYPLATPGGWQLIGRTPVELFRPDADMPSLLQAGDRVRFQPITADEFDNWKAGEEGTA</sequence>
<evidence type="ECO:0000313" key="5">
    <source>
        <dbReference type="EMBL" id="RIX60500.1"/>
    </source>
</evidence>
<dbReference type="SMART" id="SM00796">
    <property type="entry name" value="AHS1"/>
    <property type="match status" value="1"/>
</dbReference>
<dbReference type="PANTHER" id="PTHR34698">
    <property type="entry name" value="5-OXOPROLINASE SUBUNIT B"/>
    <property type="match status" value="1"/>
</dbReference>
<dbReference type="Gene3D" id="3.30.1360.40">
    <property type="match status" value="1"/>
</dbReference>
<dbReference type="OrthoDB" id="9778567at2"/>
<dbReference type="NCBIfam" id="TIGR00370">
    <property type="entry name" value="5-oxoprolinase subunit PxpB"/>
    <property type="match status" value="1"/>
</dbReference>
<dbReference type="PANTHER" id="PTHR34698:SF2">
    <property type="entry name" value="5-OXOPROLINASE SUBUNIT B"/>
    <property type="match status" value="1"/>
</dbReference>
<dbReference type="GO" id="GO:0005524">
    <property type="term" value="F:ATP binding"/>
    <property type="evidence" value="ECO:0007669"/>
    <property type="project" value="UniProtKB-KW"/>
</dbReference>
<reference evidence="5 6" key="1">
    <citation type="submission" date="2018-09" db="EMBL/GenBank/DDBJ databases">
        <title>Paenibacillus aracenensis nov. sp. isolated from a cave in southern Spain.</title>
        <authorList>
            <person name="Jurado V."/>
            <person name="Gutierrez-Patricio S."/>
            <person name="Gonzalez-Pimentel J.L."/>
            <person name="Miller A.Z."/>
            <person name="Laiz L."/>
            <person name="Saiz-Jimenez C."/>
        </authorList>
    </citation>
    <scope>NUCLEOTIDE SEQUENCE [LARGE SCALE GENOMIC DNA]</scope>
    <source>
        <strain evidence="5 6">DSM 22867</strain>
    </source>
</reference>
<dbReference type="AlphaFoldDB" id="A0A3A1VSL5"/>
<evidence type="ECO:0000259" key="4">
    <source>
        <dbReference type="SMART" id="SM00796"/>
    </source>
</evidence>
<dbReference type="Proteomes" id="UP000266482">
    <property type="component" value="Unassembled WGS sequence"/>
</dbReference>
<gene>
    <name evidence="5" type="primary">pxpB</name>
    <name evidence="5" type="ORF">D3P08_02780</name>
</gene>
<dbReference type="InterPro" id="IPR010016">
    <property type="entry name" value="PxpB"/>
</dbReference>
<evidence type="ECO:0000256" key="2">
    <source>
        <dbReference type="ARBA" id="ARBA00022801"/>
    </source>
</evidence>
<name>A0A3A1VSL5_9BACL</name>
<dbReference type="GO" id="GO:0017168">
    <property type="term" value="F:5-oxoprolinase (ATP-hydrolyzing) activity"/>
    <property type="evidence" value="ECO:0007669"/>
    <property type="project" value="UniProtKB-EC"/>
</dbReference>
<keyword evidence="6" id="KW-1185">Reference proteome</keyword>
<evidence type="ECO:0000256" key="3">
    <source>
        <dbReference type="ARBA" id="ARBA00022840"/>
    </source>
</evidence>
<comment type="caution">
    <text evidence="5">The sequence shown here is derived from an EMBL/GenBank/DDBJ whole genome shotgun (WGS) entry which is preliminary data.</text>
</comment>
<evidence type="ECO:0000256" key="1">
    <source>
        <dbReference type="ARBA" id="ARBA00022741"/>
    </source>
</evidence>
<organism evidence="5 6">
    <name type="scientific">Paenibacillus nanensis</name>
    <dbReference type="NCBI Taxonomy" id="393251"/>
    <lineage>
        <taxon>Bacteria</taxon>
        <taxon>Bacillati</taxon>
        <taxon>Bacillota</taxon>
        <taxon>Bacilli</taxon>
        <taxon>Bacillales</taxon>
        <taxon>Paenibacillaceae</taxon>
        <taxon>Paenibacillus</taxon>
    </lineage>
</organism>
<protein>
    <submittedName>
        <fullName evidence="5">5-oxoprolinase subunit PxpB</fullName>
        <ecNumber evidence="5">3.5.2.9</ecNumber>
    </submittedName>
</protein>
<keyword evidence="1" id="KW-0547">Nucleotide-binding</keyword>
<keyword evidence="2 5" id="KW-0378">Hydrolase</keyword>
<dbReference type="RefSeq" id="WP_119597875.1">
    <property type="nucleotide sequence ID" value="NZ_QXQA01000001.1"/>
</dbReference>
<proteinExistence type="predicted"/>
<dbReference type="SUPFAM" id="SSF160467">
    <property type="entry name" value="PH0987 N-terminal domain-like"/>
    <property type="match status" value="1"/>
</dbReference>
<keyword evidence="3" id="KW-0067">ATP-binding</keyword>
<accession>A0A3A1VSL5</accession>
<dbReference type="Gene3D" id="2.40.100.10">
    <property type="entry name" value="Cyclophilin-like"/>
    <property type="match status" value="1"/>
</dbReference>
<feature type="domain" description="Carboxyltransferase" evidence="4">
    <location>
        <begin position="5"/>
        <end position="223"/>
    </location>
</feature>
<dbReference type="SUPFAM" id="SSF50891">
    <property type="entry name" value="Cyclophilin-like"/>
    <property type="match status" value="1"/>
</dbReference>
<dbReference type="InterPro" id="IPR029000">
    <property type="entry name" value="Cyclophilin-like_dom_sf"/>
</dbReference>
<evidence type="ECO:0000313" key="6">
    <source>
        <dbReference type="Proteomes" id="UP000266482"/>
    </source>
</evidence>
<dbReference type="EC" id="3.5.2.9" evidence="5"/>
<dbReference type="Pfam" id="PF02682">
    <property type="entry name" value="CT_C_D"/>
    <property type="match status" value="1"/>
</dbReference>
<dbReference type="InterPro" id="IPR003833">
    <property type="entry name" value="CT_C_D"/>
</dbReference>